<dbReference type="AlphaFoldDB" id="A0A166H3A2"/>
<dbReference type="InterPro" id="IPR029044">
    <property type="entry name" value="Nucleotide-diphossugar_trans"/>
</dbReference>
<dbReference type="Gene3D" id="3.90.550.10">
    <property type="entry name" value="Spore Coat Polysaccharide Biosynthesis Protein SpsA, Chain A"/>
    <property type="match status" value="1"/>
</dbReference>
<evidence type="ECO:0000256" key="1">
    <source>
        <dbReference type="SAM" id="Phobius"/>
    </source>
</evidence>
<name>A0A166H3A2_SECCO</name>
<dbReference type="SUPFAM" id="SSF53448">
    <property type="entry name" value="Nucleotide-diphospho-sugar transferases"/>
    <property type="match status" value="1"/>
</dbReference>
<keyword evidence="1" id="KW-0472">Membrane</keyword>
<sequence length="333" mass="38623">MINKEKMSFVSIIVTYGNVDRYEGVVNTIESVVDAGTKKVFLVDNGCHYSISSKIKNQFSGFNIRVRRFEENKGSAEGFSTGIKMVMEDAQVSGQTYILILDDDVLLDRNFADRFLSINQTLVESNKHVWSLFRKDRDETFANGYDRNINYYYNSVAGFSLLRKSRKNFNSILNNISCPIFVPWAGLFIKKKDLVSIELPDPKFFVYEDDADFSLNIRKQEYKILRSPELVLRENSKSWFESDSKKSGYKIYYGGFANSGRFLYKVRNNIYLIRRNLVTNVFAFYTNVFIFIIAGFIKYGKFNKDGFTRLKLLCQAVTDGLRKNLGENKNWKL</sequence>
<comment type="caution">
    <text evidence="3">The sequence shown here is derived from an EMBL/GenBank/DDBJ whole genome shotgun (WGS) entry which is preliminary data.</text>
</comment>
<evidence type="ECO:0000259" key="2">
    <source>
        <dbReference type="Pfam" id="PF00535"/>
    </source>
</evidence>
<feature type="domain" description="Glycosyltransferase 2-like" evidence="2">
    <location>
        <begin position="12"/>
        <end position="115"/>
    </location>
</feature>
<dbReference type="Proteomes" id="UP000076480">
    <property type="component" value="Unassembled WGS sequence"/>
</dbReference>
<evidence type="ECO:0000313" key="3">
    <source>
        <dbReference type="EMBL" id="KZL41392.1"/>
    </source>
</evidence>
<keyword evidence="4" id="KW-1185">Reference proteome</keyword>
<gene>
    <name evidence="3" type="ORF">TY91_06390</name>
</gene>
<reference evidence="3 4" key="1">
    <citation type="submission" date="2015-02" db="EMBL/GenBank/DDBJ databases">
        <title>Draft genome sequence of Lactobacillus collinoides CUPV2371 isolated from a natural cider, the first genome sequence of a strain of this species.</title>
        <authorList>
            <person name="Puertas A.I."/>
            <person name="Spano G."/>
            <person name="Capozzi V."/>
            <person name="Lamontanara A."/>
            <person name="Orru L."/>
            <person name="Duenas M.T."/>
        </authorList>
    </citation>
    <scope>NUCLEOTIDE SEQUENCE [LARGE SCALE GENOMIC DNA]</scope>
    <source>
        <strain evidence="3 4">237</strain>
    </source>
</reference>
<proteinExistence type="predicted"/>
<evidence type="ECO:0000313" key="4">
    <source>
        <dbReference type="Proteomes" id="UP000076480"/>
    </source>
</evidence>
<protein>
    <recommendedName>
        <fullName evidence="2">Glycosyltransferase 2-like domain-containing protein</fullName>
    </recommendedName>
</protein>
<dbReference type="EMBL" id="JYDC01000036">
    <property type="protein sequence ID" value="KZL41392.1"/>
    <property type="molecule type" value="Genomic_DNA"/>
</dbReference>
<keyword evidence="1" id="KW-0812">Transmembrane</keyword>
<keyword evidence="1" id="KW-1133">Transmembrane helix</keyword>
<organism evidence="3 4">
    <name type="scientific">Secundilactobacillus collinoides</name>
    <name type="common">Lactobacillus collinoides</name>
    <dbReference type="NCBI Taxonomy" id="33960"/>
    <lineage>
        <taxon>Bacteria</taxon>
        <taxon>Bacillati</taxon>
        <taxon>Bacillota</taxon>
        <taxon>Bacilli</taxon>
        <taxon>Lactobacillales</taxon>
        <taxon>Lactobacillaceae</taxon>
        <taxon>Secundilactobacillus</taxon>
    </lineage>
</organism>
<dbReference type="InterPro" id="IPR001173">
    <property type="entry name" value="Glyco_trans_2-like"/>
</dbReference>
<dbReference type="PATRIC" id="fig|33960.6.peg.1820"/>
<accession>A0A166H3A2</accession>
<feature type="transmembrane region" description="Helical" evidence="1">
    <location>
        <begin position="277"/>
        <end position="297"/>
    </location>
</feature>
<dbReference type="Pfam" id="PF00535">
    <property type="entry name" value="Glycos_transf_2"/>
    <property type="match status" value="1"/>
</dbReference>
<dbReference type="OrthoDB" id="7665907at2"/>